<feature type="signal peptide" evidence="1">
    <location>
        <begin position="1"/>
        <end position="23"/>
    </location>
</feature>
<evidence type="ECO:0000256" key="1">
    <source>
        <dbReference type="SAM" id="SignalP"/>
    </source>
</evidence>
<dbReference type="Gene3D" id="2.60.40.3440">
    <property type="match status" value="1"/>
</dbReference>
<name>A0A3B7MS59_9BACT</name>
<evidence type="ECO:0000313" key="3">
    <source>
        <dbReference type="EMBL" id="AXY76203.1"/>
    </source>
</evidence>
<dbReference type="EMBL" id="CP032157">
    <property type="protein sequence ID" value="AXY76203.1"/>
    <property type="molecule type" value="Genomic_DNA"/>
</dbReference>
<accession>A0A3B7MS59</accession>
<keyword evidence="4" id="KW-1185">Reference proteome</keyword>
<evidence type="ECO:0000313" key="4">
    <source>
        <dbReference type="Proteomes" id="UP000263900"/>
    </source>
</evidence>
<dbReference type="Pfam" id="PF17963">
    <property type="entry name" value="Big_9"/>
    <property type="match status" value="1"/>
</dbReference>
<dbReference type="KEGG" id="pseg:D3H65_20390"/>
<dbReference type="AlphaFoldDB" id="A0A3B7MS59"/>
<sequence>MKRNFTLLMVSAWVLLSSLGANAQVNEKFNSRSGVSLSQVKGHLQQHCWVINDFNVNDGWTPGIEGDGAMVSSNTTASNSTTQSTGIYTQVLDIPGEVKVSFRYKLETALAAGSTRWIKIYLATADLINAGPAMATITMNSSTVAGQEYTFSQKFGPVGSGPYRVFLQYGGTNGNTRVAIDSLIIDAPLYYPSGCNSAPVAVNDNFNGAANHNASGDVTLNDSDPEFESFDAYLTQQSAHGTVVLNTDGTFTFTPNPGFAGTSTTFKYRICDFGYIPQCSQEATVTLTFATAGTLPVSLVDFKGLYKDEGNVELSWTTNFESNSDRFEVERSFDGLKWEVVGTIKTGGNSTVKKDYDFVDKVGRNTVARKDIYYRLKQVDLDARTALSKILIVRVYNTRSLKMVSVSPNPTKNDIAVTVQLNEDSYIVMKVLNASGAEVMRKSAKAGTGSNSYLIDGSSNLKPGMYVLEVTINSKERMIVKLIKE</sequence>
<keyword evidence="1" id="KW-0732">Signal</keyword>
<dbReference type="Proteomes" id="UP000263900">
    <property type="component" value="Chromosome"/>
</dbReference>
<dbReference type="NCBIfam" id="TIGR04183">
    <property type="entry name" value="Por_Secre_tail"/>
    <property type="match status" value="1"/>
</dbReference>
<dbReference type="InterPro" id="IPR026444">
    <property type="entry name" value="Secre_tail"/>
</dbReference>
<protein>
    <submittedName>
        <fullName evidence="3">T9SS C-terminal target domain-containing protein</fullName>
    </submittedName>
</protein>
<dbReference type="OrthoDB" id="9805017at2"/>
<feature type="chain" id="PRO_5017716560" evidence="1">
    <location>
        <begin position="24"/>
        <end position="485"/>
    </location>
</feature>
<feature type="domain" description="Secretion system C-terminal sorting" evidence="2">
    <location>
        <begin position="407"/>
        <end position="482"/>
    </location>
</feature>
<dbReference type="RefSeq" id="WP_119052082.1">
    <property type="nucleotide sequence ID" value="NZ_CP032157.1"/>
</dbReference>
<proteinExistence type="predicted"/>
<gene>
    <name evidence="3" type="ORF">D3H65_20390</name>
</gene>
<dbReference type="Pfam" id="PF18962">
    <property type="entry name" value="Por_Secre_tail"/>
    <property type="match status" value="1"/>
</dbReference>
<organism evidence="3 4">
    <name type="scientific">Paraflavitalea soli</name>
    <dbReference type="NCBI Taxonomy" id="2315862"/>
    <lineage>
        <taxon>Bacteria</taxon>
        <taxon>Pseudomonadati</taxon>
        <taxon>Bacteroidota</taxon>
        <taxon>Chitinophagia</taxon>
        <taxon>Chitinophagales</taxon>
        <taxon>Chitinophagaceae</taxon>
        <taxon>Paraflavitalea</taxon>
    </lineage>
</organism>
<evidence type="ECO:0000259" key="2">
    <source>
        <dbReference type="Pfam" id="PF18962"/>
    </source>
</evidence>
<reference evidence="3 4" key="1">
    <citation type="submission" date="2018-09" db="EMBL/GenBank/DDBJ databases">
        <title>Genome sequencing of strain 6GH32-13.</title>
        <authorList>
            <person name="Weon H.-Y."/>
            <person name="Heo J."/>
            <person name="Kwon S.-W."/>
        </authorList>
    </citation>
    <scope>NUCLEOTIDE SEQUENCE [LARGE SCALE GENOMIC DNA]</scope>
    <source>
        <strain evidence="3 4">5GH32-13</strain>
    </source>
</reference>